<comment type="caution">
    <text evidence="2">The sequence shown here is derived from an EMBL/GenBank/DDBJ whole genome shotgun (WGS) entry which is preliminary data.</text>
</comment>
<feature type="compositionally biased region" description="Basic and acidic residues" evidence="1">
    <location>
        <begin position="139"/>
        <end position="148"/>
    </location>
</feature>
<evidence type="ECO:0000313" key="2">
    <source>
        <dbReference type="EMBL" id="CAI2361033.1"/>
    </source>
</evidence>
<evidence type="ECO:0000256" key="1">
    <source>
        <dbReference type="SAM" id="MobiDB-lite"/>
    </source>
</evidence>
<dbReference type="Proteomes" id="UP001295684">
    <property type="component" value="Unassembled WGS sequence"/>
</dbReference>
<dbReference type="AlphaFoldDB" id="A0AAD1X2W7"/>
<feature type="region of interest" description="Disordered" evidence="1">
    <location>
        <begin position="139"/>
        <end position="203"/>
    </location>
</feature>
<name>A0AAD1X2W7_EUPCR</name>
<protein>
    <submittedName>
        <fullName evidence="2">Uncharacterized protein</fullName>
    </submittedName>
</protein>
<reference evidence="2" key="1">
    <citation type="submission" date="2023-07" db="EMBL/GenBank/DDBJ databases">
        <authorList>
            <consortium name="AG Swart"/>
            <person name="Singh M."/>
            <person name="Singh A."/>
            <person name="Seah K."/>
            <person name="Emmerich C."/>
        </authorList>
    </citation>
    <scope>NUCLEOTIDE SEQUENCE</scope>
    <source>
        <strain evidence="2">DP1</strain>
    </source>
</reference>
<dbReference type="EMBL" id="CAMPGE010002234">
    <property type="protein sequence ID" value="CAI2361033.1"/>
    <property type="molecule type" value="Genomic_DNA"/>
</dbReference>
<keyword evidence="3" id="KW-1185">Reference proteome</keyword>
<gene>
    <name evidence="2" type="ORF">ECRASSUSDP1_LOCUS2342</name>
</gene>
<sequence>MAKSQDDQNKEALLYWVNDLKVRFETLCTKISQDSNDNPELKANEELLHQKCKNELPGLLKRQHHSKIDPDLLKWEQWTNELIKWSEQQYSYVMPPMPEFSAKKVETTYKKFLALFLKELNDKAPTHYVAKKTQEIYKNDSASEDKSPQKAPQLVKRQSSTRKRKRETSKKKSEESKETPAVINEPEVRLEETPPQIPPPVIAPQMPKTTIERGRTDPPQPPIPDEDSNLPFRKKMRINDDRKSIIKTNSGVLPFRVYENINKICQLSNEGKELMDKMNQNHGTLNAIYLAQLNIAEDKPDMKIENVLGLLNDINDRSYRIATNAFNNVYRKKHEWYRSNKEYFKTPINSSVYVKNCIPLKANFQNQDTGKLPNMPEEKKGQDGEPKSLKDIVASLLPDQQKFIKCIFDKFSLKGTPGFNIHGDAVIIELKFVGNNSTILIEMNKKTGEFFYYSKKKENGKPKNVKCSAKMKDFLKKLDQVFNKTKK</sequence>
<feature type="compositionally biased region" description="Basic residues" evidence="1">
    <location>
        <begin position="159"/>
        <end position="169"/>
    </location>
</feature>
<organism evidence="2 3">
    <name type="scientific">Euplotes crassus</name>
    <dbReference type="NCBI Taxonomy" id="5936"/>
    <lineage>
        <taxon>Eukaryota</taxon>
        <taxon>Sar</taxon>
        <taxon>Alveolata</taxon>
        <taxon>Ciliophora</taxon>
        <taxon>Intramacronucleata</taxon>
        <taxon>Spirotrichea</taxon>
        <taxon>Hypotrichia</taxon>
        <taxon>Euplotida</taxon>
        <taxon>Euplotidae</taxon>
        <taxon>Moneuplotes</taxon>
    </lineage>
</organism>
<evidence type="ECO:0000313" key="3">
    <source>
        <dbReference type="Proteomes" id="UP001295684"/>
    </source>
</evidence>
<accession>A0AAD1X2W7</accession>
<proteinExistence type="predicted"/>